<evidence type="ECO:0000313" key="1">
    <source>
        <dbReference type="EMBL" id="GAL21088.1"/>
    </source>
</evidence>
<dbReference type="AlphaFoldDB" id="A0A090S2R2"/>
<protein>
    <submittedName>
        <fullName evidence="1">Flp pilus assembly membrane protein TadE</fullName>
    </submittedName>
</protein>
<gene>
    <name evidence="1" type="ORF">JCM19235_363</name>
</gene>
<accession>A0A090S2R2</accession>
<reference evidence="1 2" key="1">
    <citation type="submission" date="2014-09" db="EMBL/GenBank/DDBJ databases">
        <title>Vibrio maritimus JCM 19235. (C45) whole genome shotgun sequence.</title>
        <authorList>
            <person name="Sawabe T."/>
            <person name="Meirelles P."/>
            <person name="Nakanishi M."/>
            <person name="Sayaka M."/>
            <person name="Hattori M."/>
            <person name="Ohkuma M."/>
        </authorList>
    </citation>
    <scope>NUCLEOTIDE SEQUENCE [LARGE SCALE GENOMIC DNA]</scope>
    <source>
        <strain evidence="2">JCM19235</strain>
    </source>
</reference>
<dbReference type="Proteomes" id="UP000029228">
    <property type="component" value="Unassembled WGS sequence"/>
</dbReference>
<name>A0A090S2R2_9VIBR</name>
<dbReference type="STRING" id="990268.JCM19235_363"/>
<proteinExistence type="predicted"/>
<evidence type="ECO:0000313" key="2">
    <source>
        <dbReference type="Proteomes" id="UP000029228"/>
    </source>
</evidence>
<comment type="caution">
    <text evidence="1">The sequence shown here is derived from an EMBL/GenBank/DDBJ whole genome shotgun (WGS) entry which is preliminary data.</text>
</comment>
<dbReference type="EMBL" id="BBMR01000007">
    <property type="protein sequence ID" value="GAL21088.1"/>
    <property type="molecule type" value="Genomic_DNA"/>
</dbReference>
<keyword evidence="2" id="KW-1185">Reference proteome</keyword>
<reference evidence="1 2" key="2">
    <citation type="submission" date="2014-09" db="EMBL/GenBank/DDBJ databases">
        <authorList>
            <consortium name="NBRP consortium"/>
            <person name="Sawabe T."/>
            <person name="Meirelles P."/>
            <person name="Nakanishi M."/>
            <person name="Sayaka M."/>
            <person name="Hattori M."/>
            <person name="Ohkuma M."/>
        </authorList>
    </citation>
    <scope>NUCLEOTIDE SEQUENCE [LARGE SCALE GENOMIC DNA]</scope>
    <source>
        <strain evidence="2">JCM19235</strain>
    </source>
</reference>
<sequence>MTNLVEYALRETVRNTQVYVGESVHNNYKNQLSNLISEDGKVWNYLVSEDNFRLTGKYFNSYQDFINNAGFSDEDEGFQEGYTLAEVTLTYDYTPFINFIGSDSGSIVRTTVLNLEHEGWGEEQ</sequence>
<organism evidence="1 2">
    <name type="scientific">Vibrio maritimus</name>
    <dbReference type="NCBI Taxonomy" id="990268"/>
    <lineage>
        <taxon>Bacteria</taxon>
        <taxon>Pseudomonadati</taxon>
        <taxon>Pseudomonadota</taxon>
        <taxon>Gammaproteobacteria</taxon>
        <taxon>Vibrionales</taxon>
        <taxon>Vibrionaceae</taxon>
        <taxon>Vibrio</taxon>
    </lineage>
</organism>